<evidence type="ECO:0000313" key="1">
    <source>
        <dbReference type="EMBL" id="CRL02808.1"/>
    </source>
</evidence>
<keyword evidence="2" id="KW-1185">Reference proteome</keyword>
<evidence type="ECO:0000313" key="2">
    <source>
        <dbReference type="Proteomes" id="UP000183832"/>
    </source>
</evidence>
<reference evidence="1 2" key="1">
    <citation type="submission" date="2015-04" db="EMBL/GenBank/DDBJ databases">
        <authorList>
            <person name="Syromyatnikov M.Y."/>
            <person name="Popov V.N."/>
        </authorList>
    </citation>
    <scope>NUCLEOTIDE SEQUENCE [LARGE SCALE GENOMIC DNA]</scope>
</reference>
<organism evidence="1 2">
    <name type="scientific">Clunio marinus</name>
    <dbReference type="NCBI Taxonomy" id="568069"/>
    <lineage>
        <taxon>Eukaryota</taxon>
        <taxon>Metazoa</taxon>
        <taxon>Ecdysozoa</taxon>
        <taxon>Arthropoda</taxon>
        <taxon>Hexapoda</taxon>
        <taxon>Insecta</taxon>
        <taxon>Pterygota</taxon>
        <taxon>Neoptera</taxon>
        <taxon>Endopterygota</taxon>
        <taxon>Diptera</taxon>
        <taxon>Nematocera</taxon>
        <taxon>Chironomoidea</taxon>
        <taxon>Chironomidae</taxon>
        <taxon>Clunio</taxon>
    </lineage>
</organism>
<accession>A0A1J1IRN0</accession>
<name>A0A1J1IRN0_9DIPT</name>
<dbReference type="EMBL" id="CVRI01000058">
    <property type="protein sequence ID" value="CRL02808.1"/>
    <property type="molecule type" value="Genomic_DNA"/>
</dbReference>
<proteinExistence type="predicted"/>
<dbReference type="Proteomes" id="UP000183832">
    <property type="component" value="Unassembled WGS sequence"/>
</dbReference>
<sequence>MVLGEMSSNMFMYEHIELSLSLYASAIMEFEESKKSVREGSERRMRTRQKDIDFGIQSSSEISILMSHR</sequence>
<gene>
    <name evidence="1" type="ORF">CLUMA_CG016100</name>
</gene>
<dbReference type="AlphaFoldDB" id="A0A1J1IRN0"/>
<protein>
    <submittedName>
        <fullName evidence="1">CLUMA_CG016100, isoform A</fullName>
    </submittedName>
</protein>